<sequence>MSDIAREAGVSKVAVSYALNGRSGVSETTRRRILNIAARLGWHPNSAALALAAHRTHIIGLAVPRPARALGVEPFFMGFVSGIETELAEHEFSLLLHVAIDQDEEIATYHRWSAGRMVDGVIVVDLRTEDVRVPVLEELGLPTVVAGGPAGLGNLSGLWTDDGAAVDSAVDHLVALGHRRIARVAEMTYLSRTAVRTEALRAAARRHGLPEPIVVTSDPAGDEGARATRLLLARPKRPTAIFFDNDVMAVAALGVAAEMGVPVPGSLSVVAWDDSVLCELVRPQLTALARDNPGYGARVARLLLDRIHSGRMDAEVTLVSTLRIRGSTGPCT</sequence>
<gene>
    <name evidence="5" type="ORF">EDD40_7257</name>
</gene>
<evidence type="ECO:0000313" key="6">
    <source>
        <dbReference type="Proteomes" id="UP000268727"/>
    </source>
</evidence>
<dbReference type="Gene3D" id="3.40.50.2300">
    <property type="match status" value="2"/>
</dbReference>
<dbReference type="InterPro" id="IPR028082">
    <property type="entry name" value="Peripla_BP_I"/>
</dbReference>
<dbReference type="RefSeq" id="WP_211348307.1">
    <property type="nucleotide sequence ID" value="NZ_RJKM01000001.1"/>
</dbReference>
<keyword evidence="3" id="KW-0804">Transcription</keyword>
<dbReference type="Pfam" id="PF13377">
    <property type="entry name" value="Peripla_BP_3"/>
    <property type="match status" value="1"/>
</dbReference>
<keyword evidence="2" id="KW-0238">DNA-binding</keyword>
<dbReference type="PROSITE" id="PS50932">
    <property type="entry name" value="HTH_LACI_2"/>
    <property type="match status" value="1"/>
</dbReference>
<feature type="domain" description="HTH lacI-type" evidence="4">
    <location>
        <begin position="1"/>
        <end position="53"/>
    </location>
</feature>
<dbReference type="GO" id="GO:0000976">
    <property type="term" value="F:transcription cis-regulatory region binding"/>
    <property type="evidence" value="ECO:0007669"/>
    <property type="project" value="TreeGrafter"/>
</dbReference>
<dbReference type="CDD" id="cd06267">
    <property type="entry name" value="PBP1_LacI_sugar_binding-like"/>
    <property type="match status" value="1"/>
</dbReference>
<dbReference type="PANTHER" id="PTHR30146">
    <property type="entry name" value="LACI-RELATED TRANSCRIPTIONAL REPRESSOR"/>
    <property type="match status" value="1"/>
</dbReference>
<organism evidence="5 6">
    <name type="scientific">Saccharothrix texasensis</name>
    <dbReference type="NCBI Taxonomy" id="103734"/>
    <lineage>
        <taxon>Bacteria</taxon>
        <taxon>Bacillati</taxon>
        <taxon>Actinomycetota</taxon>
        <taxon>Actinomycetes</taxon>
        <taxon>Pseudonocardiales</taxon>
        <taxon>Pseudonocardiaceae</taxon>
        <taxon>Saccharothrix</taxon>
    </lineage>
</organism>
<dbReference type="PROSITE" id="PS00356">
    <property type="entry name" value="HTH_LACI_1"/>
    <property type="match status" value="1"/>
</dbReference>
<evidence type="ECO:0000256" key="2">
    <source>
        <dbReference type="ARBA" id="ARBA00023125"/>
    </source>
</evidence>
<keyword evidence="1" id="KW-0805">Transcription regulation</keyword>
<dbReference type="InterPro" id="IPR046335">
    <property type="entry name" value="LacI/GalR-like_sensor"/>
</dbReference>
<dbReference type="SMART" id="SM00354">
    <property type="entry name" value="HTH_LACI"/>
    <property type="match status" value="1"/>
</dbReference>
<reference evidence="5 6" key="1">
    <citation type="submission" date="2018-11" db="EMBL/GenBank/DDBJ databases">
        <title>Sequencing the genomes of 1000 actinobacteria strains.</title>
        <authorList>
            <person name="Klenk H.-P."/>
        </authorList>
    </citation>
    <scope>NUCLEOTIDE SEQUENCE [LARGE SCALE GENOMIC DNA]</scope>
    <source>
        <strain evidence="5 6">DSM 44231</strain>
    </source>
</reference>
<dbReference type="SUPFAM" id="SSF47413">
    <property type="entry name" value="lambda repressor-like DNA-binding domains"/>
    <property type="match status" value="1"/>
</dbReference>
<dbReference type="InterPro" id="IPR010982">
    <property type="entry name" value="Lambda_DNA-bd_dom_sf"/>
</dbReference>
<dbReference type="SUPFAM" id="SSF53822">
    <property type="entry name" value="Periplasmic binding protein-like I"/>
    <property type="match status" value="1"/>
</dbReference>
<dbReference type="Gene3D" id="1.10.260.40">
    <property type="entry name" value="lambda repressor-like DNA-binding domains"/>
    <property type="match status" value="1"/>
</dbReference>
<dbReference type="AlphaFoldDB" id="A0A3N1HH80"/>
<accession>A0A3N1HH80</accession>
<dbReference type="CDD" id="cd01392">
    <property type="entry name" value="HTH_LacI"/>
    <property type="match status" value="1"/>
</dbReference>
<evidence type="ECO:0000256" key="1">
    <source>
        <dbReference type="ARBA" id="ARBA00023015"/>
    </source>
</evidence>
<dbReference type="InterPro" id="IPR000843">
    <property type="entry name" value="HTH_LacI"/>
</dbReference>
<proteinExistence type="predicted"/>
<dbReference type="Proteomes" id="UP000268727">
    <property type="component" value="Unassembled WGS sequence"/>
</dbReference>
<dbReference type="GO" id="GO:0003700">
    <property type="term" value="F:DNA-binding transcription factor activity"/>
    <property type="evidence" value="ECO:0007669"/>
    <property type="project" value="TreeGrafter"/>
</dbReference>
<protein>
    <submittedName>
        <fullName evidence="5">LacI family transcriptional regulator</fullName>
    </submittedName>
</protein>
<dbReference type="PANTHER" id="PTHR30146:SF155">
    <property type="entry name" value="ALANINE RACEMASE"/>
    <property type="match status" value="1"/>
</dbReference>
<comment type="caution">
    <text evidence="5">The sequence shown here is derived from an EMBL/GenBank/DDBJ whole genome shotgun (WGS) entry which is preliminary data.</text>
</comment>
<dbReference type="EMBL" id="RJKM01000001">
    <property type="protein sequence ID" value="ROP41801.1"/>
    <property type="molecule type" value="Genomic_DNA"/>
</dbReference>
<evidence type="ECO:0000256" key="3">
    <source>
        <dbReference type="ARBA" id="ARBA00023163"/>
    </source>
</evidence>
<dbReference type="Pfam" id="PF00356">
    <property type="entry name" value="LacI"/>
    <property type="match status" value="1"/>
</dbReference>
<keyword evidence="6" id="KW-1185">Reference proteome</keyword>
<evidence type="ECO:0000313" key="5">
    <source>
        <dbReference type="EMBL" id="ROP41801.1"/>
    </source>
</evidence>
<name>A0A3N1HH80_9PSEU</name>
<evidence type="ECO:0000259" key="4">
    <source>
        <dbReference type="PROSITE" id="PS50932"/>
    </source>
</evidence>